<dbReference type="InterPro" id="IPR002937">
    <property type="entry name" value="Amino_oxidase"/>
</dbReference>
<evidence type="ECO:0000259" key="4">
    <source>
        <dbReference type="Pfam" id="PF01593"/>
    </source>
</evidence>
<dbReference type="SUPFAM" id="SSF51905">
    <property type="entry name" value="FAD/NAD(P)-binding domain"/>
    <property type="match status" value="1"/>
</dbReference>
<feature type="domain" description="Amine oxidase" evidence="4">
    <location>
        <begin position="9"/>
        <end position="248"/>
    </location>
</feature>
<comment type="function">
    <text evidence="1">Probable oxidoreductase that may play a role as regulator of mitochondrial function.</text>
</comment>
<dbReference type="PANTHER" id="PTHR10668:SF105">
    <property type="entry name" value="DEHYDROGENASE-RELATED"/>
    <property type="match status" value="1"/>
</dbReference>
<dbReference type="PANTHER" id="PTHR10668">
    <property type="entry name" value="PHYTOENE DEHYDROGENASE"/>
    <property type="match status" value="1"/>
</dbReference>
<dbReference type="OrthoDB" id="833207at2"/>
<keyword evidence="6" id="KW-1185">Reference proteome</keyword>
<evidence type="ECO:0000256" key="3">
    <source>
        <dbReference type="ARBA" id="ARBA00040298"/>
    </source>
</evidence>
<evidence type="ECO:0000313" key="5">
    <source>
        <dbReference type="EMBL" id="SFB63759.1"/>
    </source>
</evidence>
<dbReference type="RefSeq" id="WP_091679619.1">
    <property type="nucleotide sequence ID" value="NZ_FOKG01000037.1"/>
</dbReference>
<dbReference type="AlphaFoldDB" id="A0A1I1CM19"/>
<dbReference type="Gene3D" id="3.90.660.50">
    <property type="match status" value="1"/>
</dbReference>
<organism evidence="5 6">
    <name type="scientific">Amycolatopsis marina</name>
    <dbReference type="NCBI Taxonomy" id="490629"/>
    <lineage>
        <taxon>Bacteria</taxon>
        <taxon>Bacillati</taxon>
        <taxon>Actinomycetota</taxon>
        <taxon>Actinomycetes</taxon>
        <taxon>Pseudonocardiales</taxon>
        <taxon>Pseudonocardiaceae</taxon>
        <taxon>Amycolatopsis</taxon>
    </lineage>
</organism>
<evidence type="ECO:0000313" key="6">
    <source>
        <dbReference type="Proteomes" id="UP000243799"/>
    </source>
</evidence>
<reference evidence="6" key="1">
    <citation type="submission" date="2016-10" db="EMBL/GenBank/DDBJ databases">
        <authorList>
            <person name="Varghese N."/>
            <person name="Submissions S."/>
        </authorList>
    </citation>
    <scope>NUCLEOTIDE SEQUENCE [LARGE SCALE GENOMIC DNA]</scope>
    <source>
        <strain evidence="6">CGMCC 4.3568</strain>
    </source>
</reference>
<dbReference type="Gene3D" id="3.50.50.60">
    <property type="entry name" value="FAD/NAD(P)-binding domain"/>
    <property type="match status" value="1"/>
</dbReference>
<dbReference type="GO" id="GO:0016491">
    <property type="term" value="F:oxidoreductase activity"/>
    <property type="evidence" value="ECO:0007669"/>
    <property type="project" value="InterPro"/>
</dbReference>
<proteinExistence type="predicted"/>
<dbReference type="Pfam" id="PF01593">
    <property type="entry name" value="Amino_oxidase"/>
    <property type="match status" value="1"/>
</dbReference>
<dbReference type="EMBL" id="FOKG01000037">
    <property type="protein sequence ID" value="SFB63759.1"/>
    <property type="molecule type" value="Genomic_DNA"/>
</dbReference>
<sequence length="478" mass="51017">MVVGSGPNGLAAAVIMARAGLDVEVYEAAEEAGGGTRTVESIPGFRFDECSAVHPMALASPFFRAFGLAEHGVRLLQPDVAYAHPLDGGRAGLAWRDIERTVADLGRDGPAWRRLLGPLTRRWQGVVATAMSDLRRLPAHPVTAARFAVRMVEQGSPLWNLRFREQVAPALLSGVSAHAIRPPRALPPAGVGLMLAALAHGVGWPLIRGGSQAIADAMVADLRAHGGKVHLGHRIRDLDELPRAGAVLLDVSPAELLRIAARRLPAGYRTAARTFRFGGGACKVDFALRERVPWSAPGCERTGTLHLVGSREEALSVEREVAAGRCPPRPYVLAVQPEVVDEGRSPRGMATLSVYAHVPQGYPVDIGNSVAAQIERFAPGFRDIVLDRRVRTAVELEQWNPNYVGGDISAGAMSLRQTVLRPVPRWNPYATPIPGVYLCSASTPPGPGVHGMGGAHAAGHALRDRFGIDEPPLALLRS</sequence>
<evidence type="ECO:0000256" key="1">
    <source>
        <dbReference type="ARBA" id="ARBA00037217"/>
    </source>
</evidence>
<dbReference type="STRING" id="490629.SAMN05216266_13712"/>
<dbReference type="Proteomes" id="UP000243799">
    <property type="component" value="Unassembled WGS sequence"/>
</dbReference>
<evidence type="ECO:0000256" key="2">
    <source>
        <dbReference type="ARBA" id="ARBA00038825"/>
    </source>
</evidence>
<comment type="subunit">
    <text evidence="2">Interacts with COX5B; this interaction may contribute to localize PYROXD2 to the inner face of the inner mitochondrial membrane.</text>
</comment>
<gene>
    <name evidence="5" type="ORF">SAMN05216266_13712</name>
</gene>
<accession>A0A1I1CM19</accession>
<protein>
    <recommendedName>
        <fullName evidence="3">Pyridine nucleotide-disulfide oxidoreductase domain-containing protein 2</fullName>
    </recommendedName>
</protein>
<name>A0A1I1CM19_9PSEU</name>
<dbReference type="InterPro" id="IPR036188">
    <property type="entry name" value="FAD/NAD-bd_sf"/>
</dbReference>